<feature type="transmembrane region" description="Helical" evidence="8">
    <location>
        <begin position="424"/>
        <end position="443"/>
    </location>
</feature>
<evidence type="ECO:0000256" key="2">
    <source>
        <dbReference type="ARBA" id="ARBA00022448"/>
    </source>
</evidence>
<dbReference type="RefSeq" id="WP_048514731.1">
    <property type="nucleotide sequence ID" value="NZ_FUXD01000031.1"/>
</dbReference>
<dbReference type="PATRIC" id="fig|1122219.3.peg.1865"/>
<dbReference type="Pfam" id="PF00528">
    <property type="entry name" value="BPD_transp_1"/>
    <property type="match status" value="2"/>
</dbReference>
<feature type="transmembrane region" description="Helical" evidence="8">
    <location>
        <begin position="480"/>
        <end position="503"/>
    </location>
</feature>
<feature type="transmembrane region" description="Helical" evidence="8">
    <location>
        <begin position="356"/>
        <end position="377"/>
    </location>
</feature>
<comment type="similarity">
    <text evidence="8">Belongs to the binding-protein-dependent transport system permease family.</text>
</comment>
<evidence type="ECO:0000256" key="5">
    <source>
        <dbReference type="ARBA" id="ARBA00022692"/>
    </source>
</evidence>
<feature type="domain" description="ABC transmembrane type-1" evidence="9">
    <location>
        <begin position="352"/>
        <end position="546"/>
    </location>
</feature>
<feature type="transmembrane region" description="Helical" evidence="8">
    <location>
        <begin position="137"/>
        <end position="160"/>
    </location>
</feature>
<organism evidence="10 11">
    <name type="scientific">Megasphaera cerevisiae DSM 20462</name>
    <dbReference type="NCBI Taxonomy" id="1122219"/>
    <lineage>
        <taxon>Bacteria</taxon>
        <taxon>Bacillati</taxon>
        <taxon>Bacillota</taxon>
        <taxon>Negativicutes</taxon>
        <taxon>Veillonellales</taxon>
        <taxon>Veillonellaceae</taxon>
        <taxon>Megasphaera</taxon>
    </lineage>
</organism>
<evidence type="ECO:0000256" key="3">
    <source>
        <dbReference type="ARBA" id="ARBA00022475"/>
    </source>
</evidence>
<evidence type="ECO:0000256" key="8">
    <source>
        <dbReference type="RuleBase" id="RU363032"/>
    </source>
</evidence>
<evidence type="ECO:0000256" key="7">
    <source>
        <dbReference type="ARBA" id="ARBA00023136"/>
    </source>
</evidence>
<reference evidence="10 11" key="1">
    <citation type="submission" date="2015-06" db="EMBL/GenBank/DDBJ databases">
        <title>Draft genome sequence of beer spoilage bacterium Megasphaera cerevisiae type strain 20462.</title>
        <authorList>
            <person name="Kutumbaka K."/>
            <person name="Pasmowitz J."/>
            <person name="Mategko J."/>
            <person name="Reyes D."/>
            <person name="Friedrich A."/>
            <person name="Han S."/>
            <person name="Martens-Habbena W."/>
            <person name="Neal-McKinney J."/>
            <person name="Janagama H.K."/>
            <person name="Nadala C."/>
            <person name="Samadpour M."/>
        </authorList>
    </citation>
    <scope>NUCLEOTIDE SEQUENCE [LARGE SCALE GENOMIC DNA]</scope>
    <source>
        <strain evidence="10 11">DSM 20462</strain>
    </source>
</reference>
<feature type="domain" description="ABC transmembrane type-1" evidence="9">
    <location>
        <begin position="59"/>
        <end position="264"/>
    </location>
</feature>
<dbReference type="PANTHER" id="PTHR43357:SF3">
    <property type="entry name" value="FE(3+)-TRANSPORT SYSTEM PERMEASE PROTEIN FBPB 2"/>
    <property type="match status" value="1"/>
</dbReference>
<protein>
    <submittedName>
        <fullName evidence="10">ABC transporter permease</fullName>
    </submittedName>
</protein>
<dbReference type="Gene3D" id="1.10.3720.10">
    <property type="entry name" value="MetI-like"/>
    <property type="match status" value="2"/>
</dbReference>
<gene>
    <name evidence="10" type="ORF">AB840_10150</name>
</gene>
<evidence type="ECO:0000259" key="9">
    <source>
        <dbReference type="PROSITE" id="PS50928"/>
    </source>
</evidence>
<dbReference type="GO" id="GO:0055085">
    <property type="term" value="P:transmembrane transport"/>
    <property type="evidence" value="ECO:0007669"/>
    <property type="project" value="InterPro"/>
</dbReference>
<feature type="transmembrane region" description="Helical" evidence="8">
    <location>
        <begin position="243"/>
        <end position="263"/>
    </location>
</feature>
<dbReference type="OrthoDB" id="9795403at2"/>
<feature type="transmembrane region" description="Helical" evidence="8">
    <location>
        <begin position="297"/>
        <end position="321"/>
    </location>
</feature>
<keyword evidence="4" id="KW-0997">Cell inner membrane</keyword>
<keyword evidence="3" id="KW-1003">Cell membrane</keyword>
<keyword evidence="2 8" id="KW-0813">Transport</keyword>
<dbReference type="PROSITE" id="PS50928">
    <property type="entry name" value="ABC_TM1"/>
    <property type="match status" value="2"/>
</dbReference>
<comment type="caution">
    <text evidence="10">The sequence shown here is derived from an EMBL/GenBank/DDBJ whole genome shotgun (WGS) entry which is preliminary data.</text>
</comment>
<dbReference type="InParanoid" id="A0A0J6WV38"/>
<dbReference type="PANTHER" id="PTHR43357">
    <property type="entry name" value="INNER MEMBRANE ABC TRANSPORTER PERMEASE PROTEIN YDCV"/>
    <property type="match status" value="1"/>
</dbReference>
<evidence type="ECO:0000313" key="11">
    <source>
        <dbReference type="Proteomes" id="UP000036503"/>
    </source>
</evidence>
<keyword evidence="7 8" id="KW-0472">Membrane</keyword>
<dbReference type="Proteomes" id="UP000036503">
    <property type="component" value="Unassembled WGS sequence"/>
</dbReference>
<accession>A0A0J6WV38</accession>
<dbReference type="InterPro" id="IPR000515">
    <property type="entry name" value="MetI-like"/>
</dbReference>
<keyword evidence="6 8" id="KW-1133">Transmembrane helix</keyword>
<feature type="transmembrane region" description="Helical" evidence="8">
    <location>
        <begin position="97"/>
        <end position="117"/>
    </location>
</feature>
<dbReference type="GO" id="GO:0005886">
    <property type="term" value="C:plasma membrane"/>
    <property type="evidence" value="ECO:0007669"/>
    <property type="project" value="UniProtKB-SubCell"/>
</dbReference>
<feature type="transmembrane region" description="Helical" evidence="8">
    <location>
        <begin position="12"/>
        <end position="36"/>
    </location>
</feature>
<evidence type="ECO:0000313" key="10">
    <source>
        <dbReference type="EMBL" id="KMO86033.1"/>
    </source>
</evidence>
<proteinExistence type="inferred from homology"/>
<feature type="transmembrane region" description="Helical" evidence="8">
    <location>
        <begin position="523"/>
        <end position="544"/>
    </location>
</feature>
<feature type="transmembrane region" description="Helical" evidence="8">
    <location>
        <begin position="56"/>
        <end position="85"/>
    </location>
</feature>
<dbReference type="EMBL" id="LEKT01000035">
    <property type="protein sequence ID" value="KMO86033.1"/>
    <property type="molecule type" value="Genomic_DNA"/>
</dbReference>
<evidence type="ECO:0000256" key="4">
    <source>
        <dbReference type="ARBA" id="ARBA00022519"/>
    </source>
</evidence>
<keyword evidence="11" id="KW-1185">Reference proteome</keyword>
<evidence type="ECO:0000256" key="6">
    <source>
        <dbReference type="ARBA" id="ARBA00022989"/>
    </source>
</evidence>
<feature type="transmembrane region" description="Helical" evidence="8">
    <location>
        <begin position="398"/>
        <end position="418"/>
    </location>
</feature>
<feature type="transmembrane region" description="Helical" evidence="8">
    <location>
        <begin position="189"/>
        <end position="207"/>
    </location>
</feature>
<dbReference type="STRING" id="39029.BSR42_11460"/>
<keyword evidence="5 8" id="KW-0812">Transmembrane</keyword>
<sequence length="553" mass="60952">MLPIHLKKNAAIPLLSAFFFFLIVCPLATIFIKTIIINDRLDFSYTAATIMESQNAAMILNSLLLGLLVVITSTLLSIPLAYLFSRTTFARYQIFDVLFLIPFMTPPYIASMGWILFMQKRGLLEQIFPSLSGGVDSFFSLTGLILVMSLHVFPFMLTILKNAMTRIPSSMEESAAVLGAGFFRRMCRVFLPLLTGNYVIGALLVFVKTLSEYGTPYTLGRRIGFEVFTTNIHRYAAVAPVSFGKAAVLASVLVSICLLLWIAQNYVTTHHSYQLISGRGCRLSLKDLSVPAKLGSWLYIGIILIIAVGIPYFSVIMTSLIKLRGFGLTAGNFTLQHYTALFTDTEDALSAMGNSLLLAVAAATICAFLGTLVVLTLRSCHRKSGRPLEAVSLLPEMLPGIVMVIGIMLFWNDIYGILPLYNTFGILIVTYVVLFLPFTIQYVTSSFTQINNSLMAAGQVFGGTPIYIFRRITFPLIAKGIAAGWMITFIISLRELVAPSLMAPPNTLVVSTYIMREFEQGSVSLGMSMAVLCVAFTVAALLFLTRYVRRLPK</sequence>
<comment type="subcellular location">
    <subcellularLocation>
        <location evidence="1">Cell inner membrane</location>
        <topology evidence="1">Multi-pass membrane protein</topology>
    </subcellularLocation>
    <subcellularLocation>
        <location evidence="8">Cell membrane</location>
        <topology evidence="8">Multi-pass membrane protein</topology>
    </subcellularLocation>
</comment>
<evidence type="ECO:0000256" key="1">
    <source>
        <dbReference type="ARBA" id="ARBA00004429"/>
    </source>
</evidence>
<dbReference type="CDD" id="cd06261">
    <property type="entry name" value="TM_PBP2"/>
    <property type="match status" value="2"/>
</dbReference>
<name>A0A0J6WV38_9FIRM</name>
<dbReference type="AlphaFoldDB" id="A0A0J6WV38"/>
<dbReference type="SUPFAM" id="SSF161098">
    <property type="entry name" value="MetI-like"/>
    <property type="match status" value="2"/>
</dbReference>
<dbReference type="InterPro" id="IPR035906">
    <property type="entry name" value="MetI-like_sf"/>
</dbReference>